<dbReference type="HOGENOM" id="CLU_842058_0_0_1"/>
<dbReference type="RefSeq" id="XP_003073191.1">
    <property type="nucleotide sequence ID" value="XM_003073145.1"/>
</dbReference>
<feature type="transmembrane region" description="Helical" evidence="1">
    <location>
        <begin position="107"/>
        <end position="134"/>
    </location>
</feature>
<evidence type="ECO:0000313" key="2">
    <source>
        <dbReference type="EMBL" id="ADM11831.1"/>
    </source>
</evidence>
<dbReference type="KEGG" id="ein:Eint_070670"/>
<feature type="transmembrane region" description="Helical" evidence="1">
    <location>
        <begin position="155"/>
        <end position="177"/>
    </location>
</feature>
<proteinExistence type="predicted"/>
<protein>
    <submittedName>
        <fullName evidence="2">Uncharacterized protein</fullName>
    </submittedName>
</protein>
<feature type="transmembrane region" description="Helical" evidence="1">
    <location>
        <begin position="36"/>
        <end position="54"/>
    </location>
</feature>
<dbReference type="AlphaFoldDB" id="E0S7Z6"/>
<feature type="transmembrane region" description="Helical" evidence="1">
    <location>
        <begin position="220"/>
        <end position="241"/>
    </location>
</feature>
<feature type="transmembrane region" description="Helical" evidence="1">
    <location>
        <begin position="189"/>
        <end position="208"/>
    </location>
</feature>
<feature type="transmembrane region" description="Helical" evidence="1">
    <location>
        <begin position="75"/>
        <end position="101"/>
    </location>
</feature>
<dbReference type="Proteomes" id="UP000002313">
    <property type="component" value="Chromosome VII"/>
</dbReference>
<evidence type="ECO:0000313" key="3">
    <source>
        <dbReference type="Proteomes" id="UP000002313"/>
    </source>
</evidence>
<keyword evidence="1" id="KW-1133">Transmembrane helix</keyword>
<keyword evidence="1" id="KW-0472">Membrane</keyword>
<accession>E0S7Z6</accession>
<feature type="transmembrane region" description="Helical" evidence="1">
    <location>
        <begin position="253"/>
        <end position="276"/>
    </location>
</feature>
<gene>
    <name evidence="2" type="ORF">Eint_070670</name>
</gene>
<name>E0S7Z6_ENCIT</name>
<dbReference type="EMBL" id="CP001948">
    <property type="protein sequence ID" value="ADM11831.1"/>
    <property type="molecule type" value="Genomic_DNA"/>
</dbReference>
<reference evidence="2 3" key="1">
    <citation type="journal article" date="2010" name="Nat. Commun.">
        <title>The complete sequence of the smallest known nuclear genome from the microsporidian Encephalitozoon intestinalis.</title>
        <authorList>
            <person name="Corradi N."/>
            <person name="Pombert J.-F."/>
            <person name="Farinelli L."/>
            <person name="Didier E.S."/>
            <person name="Keeling P.J."/>
        </authorList>
    </citation>
    <scope>NUCLEOTIDE SEQUENCE [LARGE SCALE GENOMIC DNA]</scope>
    <source>
        <strain evidence="2 3">ATCC 50506</strain>
    </source>
</reference>
<reference evidence="2 3" key="2">
    <citation type="journal article" date="2012" name="Proc. Natl. Acad. Sci. U.S.A.">
        <title>Gain and loss of multiple functionally related, horizontally transferred genes in the reduced genomes of two microsporidian parasites.</title>
        <authorList>
            <person name="Pombert J.-F."/>
            <person name="Selman M."/>
            <person name="Burki F."/>
            <person name="Bardell F.T."/>
            <person name="Farinelli L."/>
            <person name="Solter L.F."/>
            <person name="Whitman D.W."/>
            <person name="Weiss L.M."/>
            <person name="Corradi N."/>
            <person name="Keeling P.J."/>
        </authorList>
    </citation>
    <scope>NUCLEOTIDE SEQUENCE [LARGE SCALE GENOMIC DNA]</scope>
    <source>
        <strain evidence="2 3">ATCC 50506</strain>
    </source>
</reference>
<dbReference type="VEuPathDB" id="MicrosporidiaDB:Eint_070670"/>
<keyword evidence="3" id="KW-1185">Reference proteome</keyword>
<evidence type="ECO:0000256" key="1">
    <source>
        <dbReference type="SAM" id="Phobius"/>
    </source>
</evidence>
<organism evidence="2 3">
    <name type="scientific">Encephalitozoon intestinalis (strain ATCC 50506)</name>
    <name type="common">Microsporidian parasite</name>
    <name type="synonym">Septata intestinalis</name>
    <dbReference type="NCBI Taxonomy" id="876142"/>
    <lineage>
        <taxon>Eukaryota</taxon>
        <taxon>Fungi</taxon>
        <taxon>Fungi incertae sedis</taxon>
        <taxon>Microsporidia</taxon>
        <taxon>Unikaryonidae</taxon>
        <taxon>Encephalitozoon</taxon>
    </lineage>
</organism>
<feature type="transmembrane region" description="Helical" evidence="1">
    <location>
        <begin position="288"/>
        <end position="307"/>
    </location>
</feature>
<sequence length="330" mass="37451">MAREYKETVYSILASLCLVGGLSLESFVCKTANCSFFLSSTLFISMALTLLSLAHMVRTKAKVTLFSAYKGSISALMDIMIVFIYTKILCTNSLFFCLSFLTYQMTVSILTCFTSFSSSGFMVCICVIFLSPLFDLWFVEEHGFSRSQIPDFMKYYITNGSMNIIFFIPIVGIRVMFGEFFGRLENRESSTLFNSLGMVAIGAILGLIDRSAFLEEFRKMYQVSIPFVVSNIMLVTSLAIFRWNKNINFTSVYPPVSVLSILVSGLFCYTSAPLFWRKTILECSLNAPYLFYLLTFSLFTLYIIVVYKSNIVSRPARDGFIPGVTWWLWG</sequence>
<keyword evidence="1" id="KW-0812">Transmembrane</keyword>
<dbReference type="GeneID" id="9698009"/>
<dbReference type="OrthoDB" id="2191570at2759"/>